<evidence type="ECO:0000313" key="1">
    <source>
        <dbReference type="EMBL" id="MCI39353.1"/>
    </source>
</evidence>
<comment type="caution">
    <text evidence="1">The sequence shown here is derived from an EMBL/GenBank/DDBJ whole genome shotgun (WGS) entry which is preliminary data.</text>
</comment>
<reference evidence="1 2" key="1">
    <citation type="journal article" date="2018" name="Front. Plant Sci.">
        <title>Red Clover (Trifolium pratense) and Zigzag Clover (T. medium) - A Picture of Genomic Similarities and Differences.</title>
        <authorList>
            <person name="Dluhosova J."/>
            <person name="Istvanek J."/>
            <person name="Nedelnik J."/>
            <person name="Repkova J."/>
        </authorList>
    </citation>
    <scope>NUCLEOTIDE SEQUENCE [LARGE SCALE GENOMIC DNA]</scope>
    <source>
        <strain evidence="2">cv. 10/8</strain>
        <tissue evidence="1">Leaf</tissue>
    </source>
</reference>
<keyword evidence="2" id="KW-1185">Reference proteome</keyword>
<proteinExistence type="predicted"/>
<feature type="non-terminal residue" evidence="1">
    <location>
        <position position="55"/>
    </location>
</feature>
<dbReference type="AlphaFoldDB" id="A0A392RRV6"/>
<name>A0A392RRV6_9FABA</name>
<dbReference type="Proteomes" id="UP000265520">
    <property type="component" value="Unassembled WGS sequence"/>
</dbReference>
<dbReference type="EMBL" id="LXQA010266489">
    <property type="protein sequence ID" value="MCI39353.1"/>
    <property type="molecule type" value="Genomic_DNA"/>
</dbReference>
<sequence>MGTLNSMQISNAQDIWFWKHDSTGIFSVRSVYLFLERARGVEAAPSAVPGPVLAK</sequence>
<evidence type="ECO:0000313" key="2">
    <source>
        <dbReference type="Proteomes" id="UP000265520"/>
    </source>
</evidence>
<organism evidence="1 2">
    <name type="scientific">Trifolium medium</name>
    <dbReference type="NCBI Taxonomy" id="97028"/>
    <lineage>
        <taxon>Eukaryota</taxon>
        <taxon>Viridiplantae</taxon>
        <taxon>Streptophyta</taxon>
        <taxon>Embryophyta</taxon>
        <taxon>Tracheophyta</taxon>
        <taxon>Spermatophyta</taxon>
        <taxon>Magnoliopsida</taxon>
        <taxon>eudicotyledons</taxon>
        <taxon>Gunneridae</taxon>
        <taxon>Pentapetalae</taxon>
        <taxon>rosids</taxon>
        <taxon>fabids</taxon>
        <taxon>Fabales</taxon>
        <taxon>Fabaceae</taxon>
        <taxon>Papilionoideae</taxon>
        <taxon>50 kb inversion clade</taxon>
        <taxon>NPAAA clade</taxon>
        <taxon>Hologalegina</taxon>
        <taxon>IRL clade</taxon>
        <taxon>Trifolieae</taxon>
        <taxon>Trifolium</taxon>
    </lineage>
</organism>
<accession>A0A392RRV6</accession>
<protein>
    <submittedName>
        <fullName evidence="1">Uncharacterized protein</fullName>
    </submittedName>
</protein>